<gene>
    <name evidence="1" type="ORF">BDFB_013084</name>
</gene>
<keyword evidence="2" id="KW-1185">Reference proteome</keyword>
<accession>A0A482VV55</accession>
<name>A0A482VV55_ASBVE</name>
<organism evidence="1 2">
    <name type="scientific">Asbolus verrucosus</name>
    <name type="common">Desert ironclad beetle</name>
    <dbReference type="NCBI Taxonomy" id="1661398"/>
    <lineage>
        <taxon>Eukaryota</taxon>
        <taxon>Metazoa</taxon>
        <taxon>Ecdysozoa</taxon>
        <taxon>Arthropoda</taxon>
        <taxon>Hexapoda</taxon>
        <taxon>Insecta</taxon>
        <taxon>Pterygota</taxon>
        <taxon>Neoptera</taxon>
        <taxon>Endopterygota</taxon>
        <taxon>Coleoptera</taxon>
        <taxon>Polyphaga</taxon>
        <taxon>Cucujiformia</taxon>
        <taxon>Tenebrionidae</taxon>
        <taxon>Pimeliinae</taxon>
        <taxon>Asbolus</taxon>
    </lineage>
</organism>
<evidence type="ECO:0000313" key="2">
    <source>
        <dbReference type="Proteomes" id="UP000292052"/>
    </source>
</evidence>
<comment type="caution">
    <text evidence="1">The sequence shown here is derived from an EMBL/GenBank/DDBJ whole genome shotgun (WGS) entry which is preliminary data.</text>
</comment>
<proteinExistence type="predicted"/>
<evidence type="ECO:0000313" key="1">
    <source>
        <dbReference type="EMBL" id="RZC36812.1"/>
    </source>
</evidence>
<sequence>MFGKQGKILHSQTREIIENVLTFVKKKVEHYHENNVTSIPIVNYKQRVTVATGISEKMHETIIKRRRA</sequence>
<dbReference type="AlphaFoldDB" id="A0A482VV55"/>
<dbReference type="EMBL" id="QDEB01058697">
    <property type="protein sequence ID" value="RZC36812.1"/>
    <property type="molecule type" value="Genomic_DNA"/>
</dbReference>
<dbReference type="Proteomes" id="UP000292052">
    <property type="component" value="Unassembled WGS sequence"/>
</dbReference>
<reference evidence="1 2" key="1">
    <citation type="submission" date="2017-03" db="EMBL/GenBank/DDBJ databases">
        <title>Genome of the blue death feigning beetle - Asbolus verrucosus.</title>
        <authorList>
            <person name="Rider S.D."/>
        </authorList>
    </citation>
    <scope>NUCLEOTIDE SEQUENCE [LARGE SCALE GENOMIC DNA]</scope>
    <source>
        <strain evidence="1">Butters</strain>
        <tissue evidence="1">Head and leg muscle</tissue>
    </source>
</reference>
<protein>
    <submittedName>
        <fullName evidence="1">Uncharacterized protein</fullName>
    </submittedName>
</protein>
<dbReference type="OrthoDB" id="6769171at2759"/>